<dbReference type="EMBL" id="CAEZUN010000021">
    <property type="protein sequence ID" value="CAB4594980.1"/>
    <property type="molecule type" value="Genomic_DNA"/>
</dbReference>
<proteinExistence type="predicted"/>
<reference evidence="1" key="1">
    <citation type="submission" date="2020-05" db="EMBL/GenBank/DDBJ databases">
        <authorList>
            <person name="Chiriac C."/>
            <person name="Salcher M."/>
            <person name="Ghai R."/>
            <person name="Kavagutti S V."/>
        </authorList>
    </citation>
    <scope>NUCLEOTIDE SEQUENCE</scope>
</reference>
<gene>
    <name evidence="1" type="ORF">UFOPK1826_00279</name>
</gene>
<name>A0A6J6G320_9ZZZZ</name>
<sequence>MICHLLGLAPTPWEWERFVLGHASVTRLEALKIGDGYVFALSPLSDLEHIPREDRTN</sequence>
<accession>A0A6J6G320</accession>
<evidence type="ECO:0000313" key="1">
    <source>
        <dbReference type="EMBL" id="CAB4594980.1"/>
    </source>
</evidence>
<protein>
    <submittedName>
        <fullName evidence="1">Unannotated protein</fullName>
    </submittedName>
</protein>
<organism evidence="1">
    <name type="scientific">freshwater metagenome</name>
    <dbReference type="NCBI Taxonomy" id="449393"/>
    <lineage>
        <taxon>unclassified sequences</taxon>
        <taxon>metagenomes</taxon>
        <taxon>ecological metagenomes</taxon>
    </lineage>
</organism>
<dbReference type="AlphaFoldDB" id="A0A6J6G320"/>